<dbReference type="Proteomes" id="UP000001940">
    <property type="component" value="Chromosome IV"/>
</dbReference>
<dbReference type="WormBase" id="C24D10.49">
    <property type="protein sequence ID" value="CE49345"/>
    <property type="gene ID" value="WBGene00235380"/>
</dbReference>
<dbReference type="RefSeq" id="NP_001293760.1">
    <property type="nucleotide sequence ID" value="NM_001306831.1"/>
</dbReference>
<dbReference type="Bgee" id="WBGene00235380">
    <property type="expression patterns" value="Expressed in pharyngeal muscle cell (C elegans) and 2 other cell types or tissues"/>
</dbReference>
<name>V6CLM6_CAEEL</name>
<dbReference type="InParanoid" id="V6CLM6"/>
<gene>
    <name evidence="1 3" type="ORF">C24D10.49</name>
    <name evidence="1" type="ORF">CELE_C24D10.49</name>
</gene>
<protein>
    <submittedName>
        <fullName evidence="1">UPAR/Ly6 domain-containing protein</fullName>
    </submittedName>
</protein>
<dbReference type="CTD" id="24104237"/>
<reference evidence="1 2" key="1">
    <citation type="journal article" date="1998" name="Science">
        <title>Genome sequence of the nematode C. elegans: a platform for investigating biology.</title>
        <authorList>
            <consortium name="The C. elegans sequencing consortium"/>
            <person name="Sulson J.E."/>
            <person name="Waterston R."/>
        </authorList>
    </citation>
    <scope>NUCLEOTIDE SEQUENCE [LARGE SCALE GENOMIC DNA]</scope>
    <source>
        <strain evidence="1 2">Bristol N2</strain>
    </source>
</reference>
<accession>V6CLM6</accession>
<proteinExistence type="predicted"/>
<dbReference type="AlphaFoldDB" id="V6CLM6"/>
<sequence length="61" mass="6496">MFERSCSGICQPGCVEISDMGHRFTSCSTCCSSNFCNIGSPSAPIFLSFSLFSSAIVALLF</sequence>
<dbReference type="EMBL" id="BX284604">
    <property type="protein sequence ID" value="CDK13462.1"/>
    <property type="molecule type" value="Genomic_DNA"/>
</dbReference>
<organism evidence="1 2">
    <name type="scientific">Caenorhabditis elegans</name>
    <dbReference type="NCBI Taxonomy" id="6239"/>
    <lineage>
        <taxon>Eukaryota</taxon>
        <taxon>Metazoa</taxon>
        <taxon>Ecdysozoa</taxon>
        <taxon>Nematoda</taxon>
        <taxon>Chromadorea</taxon>
        <taxon>Rhabditida</taxon>
        <taxon>Rhabditina</taxon>
        <taxon>Rhabditomorpha</taxon>
        <taxon>Rhabditoidea</taxon>
        <taxon>Rhabditidae</taxon>
        <taxon>Peloderinae</taxon>
        <taxon>Caenorhabditis</taxon>
    </lineage>
</organism>
<keyword evidence="2" id="KW-1185">Reference proteome</keyword>
<evidence type="ECO:0000313" key="2">
    <source>
        <dbReference type="Proteomes" id="UP000001940"/>
    </source>
</evidence>
<dbReference type="AGR" id="WB:WBGene00235380"/>
<evidence type="ECO:0000313" key="1">
    <source>
        <dbReference type="EMBL" id="CDK13462.1"/>
    </source>
</evidence>
<dbReference type="HOGENOM" id="CLU_2924803_0_0_1"/>
<dbReference type="KEGG" id="cel:CELE_C24D10.49"/>
<evidence type="ECO:0000313" key="3">
    <source>
        <dbReference type="WormBase" id="C24D10.49"/>
    </source>
</evidence>
<dbReference type="GeneID" id="24104237"/>